<evidence type="ECO:0000259" key="3">
    <source>
        <dbReference type="Pfam" id="PF07589"/>
    </source>
</evidence>
<dbReference type="Pfam" id="PF06468">
    <property type="entry name" value="Spond_N"/>
    <property type="match status" value="1"/>
</dbReference>
<dbReference type="EMBL" id="SIHI01000079">
    <property type="protein sequence ID" value="TWT35025.1"/>
    <property type="molecule type" value="Genomic_DNA"/>
</dbReference>
<evidence type="ECO:0000256" key="1">
    <source>
        <dbReference type="SAM" id="SignalP"/>
    </source>
</evidence>
<protein>
    <submittedName>
        <fullName evidence="4">PEP-CTERM motif protein</fullName>
    </submittedName>
</protein>
<comment type="caution">
    <text evidence="4">The sequence shown here is derived from an EMBL/GenBank/DDBJ whole genome shotgun (WGS) entry which is preliminary data.</text>
</comment>
<evidence type="ECO:0000313" key="5">
    <source>
        <dbReference type="Proteomes" id="UP000317243"/>
    </source>
</evidence>
<evidence type="ECO:0000313" key="4">
    <source>
        <dbReference type="EMBL" id="TWT35025.1"/>
    </source>
</evidence>
<feature type="domain" description="Ice-binding protein C-terminal" evidence="3">
    <location>
        <begin position="252"/>
        <end position="276"/>
    </location>
</feature>
<sequence length="280" mass="28513" precursor="true">MKSWLVRQTFCGIATAAIFVAVSSPSFAGLFKVTITNNAPTGGAALAPVWVGFHDGTFDTYDGGSPASSSLESLAEDGNVSGISADFAAQQSNGVQGTLATLPPPPIQPGQSVTQSFLLSAGGNNSFFSYASMVLPSNDFFVANRNPQAHDISALFGTSGSITFDIGLPGTVNDAGTEVEDYNTSAANGLFGLPGGQGGPNIGANQSDVITNVIGPNPLGALNFPGNLDLSAFDFNNAALYPNGIATVTISAVPEPTSLGLFGFGLVSAGVYFRRRSQAS</sequence>
<organism evidence="4 5">
    <name type="scientific">Thalassoglobus neptunius</name>
    <dbReference type="NCBI Taxonomy" id="1938619"/>
    <lineage>
        <taxon>Bacteria</taxon>
        <taxon>Pseudomonadati</taxon>
        <taxon>Planctomycetota</taxon>
        <taxon>Planctomycetia</taxon>
        <taxon>Planctomycetales</taxon>
        <taxon>Planctomycetaceae</taxon>
        <taxon>Thalassoglobus</taxon>
    </lineage>
</organism>
<feature type="chain" id="PRO_5023110469" evidence="1">
    <location>
        <begin position="29"/>
        <end position="280"/>
    </location>
</feature>
<dbReference type="InterPro" id="IPR009465">
    <property type="entry name" value="Spondin_N"/>
</dbReference>
<evidence type="ECO:0000259" key="2">
    <source>
        <dbReference type="Pfam" id="PF06468"/>
    </source>
</evidence>
<dbReference type="InterPro" id="IPR013424">
    <property type="entry name" value="Ice-binding_C"/>
</dbReference>
<dbReference type="NCBIfam" id="TIGR02595">
    <property type="entry name" value="PEP_CTERM"/>
    <property type="match status" value="1"/>
</dbReference>
<keyword evidence="1" id="KW-0732">Signal</keyword>
<dbReference type="Pfam" id="PF07589">
    <property type="entry name" value="PEP-CTERM"/>
    <property type="match status" value="1"/>
</dbReference>
<keyword evidence="5" id="KW-1185">Reference proteome</keyword>
<dbReference type="Gene3D" id="2.60.40.2130">
    <property type="entry name" value="F-spondin domain"/>
    <property type="match status" value="1"/>
</dbReference>
<reference evidence="4 5" key="1">
    <citation type="submission" date="2019-02" db="EMBL/GenBank/DDBJ databases">
        <title>Deep-cultivation of Planctomycetes and their phenomic and genomic characterization uncovers novel biology.</title>
        <authorList>
            <person name="Wiegand S."/>
            <person name="Jogler M."/>
            <person name="Boedeker C."/>
            <person name="Pinto D."/>
            <person name="Vollmers J."/>
            <person name="Rivas-Marin E."/>
            <person name="Kohn T."/>
            <person name="Peeters S.H."/>
            <person name="Heuer A."/>
            <person name="Rast P."/>
            <person name="Oberbeckmann S."/>
            <person name="Bunk B."/>
            <person name="Jeske O."/>
            <person name="Meyerdierks A."/>
            <person name="Storesund J.E."/>
            <person name="Kallscheuer N."/>
            <person name="Luecker S."/>
            <person name="Lage O.M."/>
            <person name="Pohl T."/>
            <person name="Merkel B.J."/>
            <person name="Hornburger P."/>
            <person name="Mueller R.-W."/>
            <person name="Bruemmer F."/>
            <person name="Labrenz M."/>
            <person name="Spormann A.M."/>
            <person name="Op Den Camp H."/>
            <person name="Overmann J."/>
            <person name="Amann R."/>
            <person name="Jetten M.S.M."/>
            <person name="Mascher T."/>
            <person name="Medema M.H."/>
            <person name="Devos D.P."/>
            <person name="Kaster A.-K."/>
            <person name="Ovreas L."/>
            <person name="Rohde M."/>
            <person name="Galperin M.Y."/>
            <person name="Jogler C."/>
        </authorList>
    </citation>
    <scope>NUCLEOTIDE SEQUENCE [LARGE SCALE GENOMIC DNA]</scope>
    <source>
        <strain evidence="4 5">KOR42</strain>
    </source>
</reference>
<dbReference type="RefSeq" id="WP_197441570.1">
    <property type="nucleotide sequence ID" value="NZ_SIHI01000079.1"/>
</dbReference>
<dbReference type="Proteomes" id="UP000317243">
    <property type="component" value="Unassembled WGS sequence"/>
</dbReference>
<feature type="domain" description="Spondin" evidence="2">
    <location>
        <begin position="48"/>
        <end position="142"/>
    </location>
</feature>
<name>A0A5C5VBN5_9PLAN</name>
<accession>A0A5C5VBN5</accession>
<proteinExistence type="predicted"/>
<dbReference type="InterPro" id="IPR038678">
    <property type="entry name" value="Spondin_N_sf"/>
</dbReference>
<feature type="signal peptide" evidence="1">
    <location>
        <begin position="1"/>
        <end position="28"/>
    </location>
</feature>
<dbReference type="AlphaFoldDB" id="A0A5C5VBN5"/>
<gene>
    <name evidence="4" type="ORF">KOR42_53050</name>
</gene>
<dbReference type="NCBIfam" id="NF038123">
    <property type="entry name" value="NF038123_dom"/>
    <property type="match status" value="1"/>
</dbReference>